<organism evidence="2 3">
    <name type="scientific">Tigriopus californicus</name>
    <name type="common">Marine copepod</name>
    <dbReference type="NCBI Taxonomy" id="6832"/>
    <lineage>
        <taxon>Eukaryota</taxon>
        <taxon>Metazoa</taxon>
        <taxon>Ecdysozoa</taxon>
        <taxon>Arthropoda</taxon>
        <taxon>Crustacea</taxon>
        <taxon>Multicrustacea</taxon>
        <taxon>Hexanauplia</taxon>
        <taxon>Copepoda</taxon>
        <taxon>Harpacticoida</taxon>
        <taxon>Harpacticidae</taxon>
        <taxon>Tigriopus</taxon>
    </lineage>
</organism>
<sequence length="326" mass="36308">MTWKYHLMLLWGALHVVQAHEFDSEFVQYIPGEINVIVSIPHGSRSSPTSWPSRRAGCSNTNGYDCFYSSTSSCVPDPNSCSYGYFTDAFTEDIGIEVANVVKQRLGKQPHVLILKVARKKLDVNRPIFNSYNGKYDEGAQGFAPAQAVYDKYHGRLAQIKSQMMGRGILLDIHGQAHKQNSTELGYLFRLDQIEDLINGVDNLETQRRRCGLLSLLDETNASVWDMLLGPNSLGKYLEDQGFKALPGPSTLQMSAATLSGLNYFNGGHTVKEHGSRYSNGKQMDAVQAEIPGEIRWSSSLRPTYAQALGNAFSDFVLHFYPNILV</sequence>
<comment type="caution">
    <text evidence="2">The sequence shown here is derived from an EMBL/GenBank/DDBJ whole genome shotgun (WGS) entry which is preliminary data.</text>
</comment>
<dbReference type="Proteomes" id="UP000318571">
    <property type="component" value="Chromosome 6"/>
</dbReference>
<keyword evidence="3" id="KW-1185">Reference proteome</keyword>
<feature type="signal peptide" evidence="1">
    <location>
        <begin position="1"/>
        <end position="19"/>
    </location>
</feature>
<feature type="chain" id="PRO_5022106387" evidence="1">
    <location>
        <begin position="20"/>
        <end position="326"/>
    </location>
</feature>
<dbReference type="OMA" id="AMATWIQ"/>
<dbReference type="Gene3D" id="3.40.630.40">
    <property type="entry name" value="Zn-dependent exopeptidases"/>
    <property type="match status" value="1"/>
</dbReference>
<name>A0A553PQJ6_TIGCA</name>
<accession>A0A553PQJ6</accession>
<dbReference type="EMBL" id="VCGU01000002">
    <property type="protein sequence ID" value="TRY79957.1"/>
    <property type="molecule type" value="Genomic_DNA"/>
</dbReference>
<gene>
    <name evidence="2" type="ORF">TCAL_08096</name>
</gene>
<evidence type="ECO:0000256" key="1">
    <source>
        <dbReference type="SAM" id="SignalP"/>
    </source>
</evidence>
<dbReference type="OrthoDB" id="71260at2759"/>
<reference evidence="2 3" key="1">
    <citation type="journal article" date="2018" name="Nat. Ecol. Evol.">
        <title>Genomic signatures of mitonuclear coevolution across populations of Tigriopus californicus.</title>
        <authorList>
            <person name="Barreto F.S."/>
            <person name="Watson E.T."/>
            <person name="Lima T.G."/>
            <person name="Willett C.S."/>
            <person name="Edmands S."/>
            <person name="Li W."/>
            <person name="Burton R.S."/>
        </authorList>
    </citation>
    <scope>NUCLEOTIDE SEQUENCE [LARGE SCALE GENOMIC DNA]</scope>
    <source>
        <strain evidence="2 3">San Diego</strain>
    </source>
</reference>
<protein>
    <submittedName>
        <fullName evidence="2">Uncharacterized protein</fullName>
    </submittedName>
</protein>
<keyword evidence="1" id="KW-0732">Signal</keyword>
<proteinExistence type="predicted"/>
<evidence type="ECO:0000313" key="3">
    <source>
        <dbReference type="Proteomes" id="UP000318571"/>
    </source>
</evidence>
<dbReference type="AlphaFoldDB" id="A0A553PQJ6"/>
<evidence type="ECO:0000313" key="2">
    <source>
        <dbReference type="EMBL" id="TRY79957.1"/>
    </source>
</evidence>